<dbReference type="GO" id="GO:0006281">
    <property type="term" value="P:DNA repair"/>
    <property type="evidence" value="ECO:0007669"/>
    <property type="project" value="UniProtKB-UniRule"/>
</dbReference>
<evidence type="ECO:0000313" key="8">
    <source>
        <dbReference type="EMBL" id="HIU26616.1"/>
    </source>
</evidence>
<dbReference type="SUPFAM" id="SSF47781">
    <property type="entry name" value="RuvA domain 2-like"/>
    <property type="match status" value="1"/>
</dbReference>
<accession>A0A9D1L7B5</accession>
<comment type="function">
    <text evidence="6">The RuvA-RuvB-RuvC complex processes Holliday junction (HJ) DNA during genetic recombination and DNA repair, while the RuvA-RuvB complex plays an important role in the rescue of blocked DNA replication forks via replication fork reversal (RFR). RuvA specifically binds to HJ cruciform DNA, conferring on it an open structure. The RuvB hexamer acts as an ATP-dependent pump, pulling dsDNA into and through the RuvAB complex. HJ branch migration allows RuvC to scan DNA until it finds its consensus sequence, where it cleaves and resolves the cruciform DNA.</text>
</comment>
<dbReference type="GO" id="GO:0005524">
    <property type="term" value="F:ATP binding"/>
    <property type="evidence" value="ECO:0007669"/>
    <property type="project" value="InterPro"/>
</dbReference>
<name>A0A9D1L7B5_9FIRM</name>
<dbReference type="NCBIfam" id="TIGR00084">
    <property type="entry name" value="ruvA"/>
    <property type="match status" value="1"/>
</dbReference>
<dbReference type="Gene3D" id="1.10.150.20">
    <property type="entry name" value="5' to 3' exonuclease, C-terminal subdomain"/>
    <property type="match status" value="1"/>
</dbReference>
<dbReference type="HAMAP" id="MF_00031">
    <property type="entry name" value="DNA_HJ_migration_RuvA"/>
    <property type="match status" value="1"/>
</dbReference>
<feature type="region of interest" description="Domain I" evidence="6">
    <location>
        <begin position="1"/>
        <end position="64"/>
    </location>
</feature>
<evidence type="ECO:0000256" key="4">
    <source>
        <dbReference type="ARBA" id="ARBA00023172"/>
    </source>
</evidence>
<evidence type="ECO:0000256" key="6">
    <source>
        <dbReference type="HAMAP-Rule" id="MF_00031"/>
    </source>
</evidence>
<dbReference type="Pfam" id="PF07499">
    <property type="entry name" value="RuvA_C"/>
    <property type="match status" value="1"/>
</dbReference>
<keyword evidence="3 6" id="KW-0238">DNA-binding</keyword>
<protein>
    <recommendedName>
        <fullName evidence="6">Holliday junction branch migration complex subunit RuvA</fullName>
    </recommendedName>
</protein>
<dbReference type="GO" id="GO:0006310">
    <property type="term" value="P:DNA recombination"/>
    <property type="evidence" value="ECO:0007669"/>
    <property type="project" value="UniProtKB-UniRule"/>
</dbReference>
<evidence type="ECO:0000313" key="9">
    <source>
        <dbReference type="Proteomes" id="UP000824090"/>
    </source>
</evidence>
<dbReference type="Pfam" id="PF14520">
    <property type="entry name" value="HHH_5"/>
    <property type="match status" value="1"/>
</dbReference>
<gene>
    <name evidence="6 8" type="primary">ruvA</name>
    <name evidence="8" type="ORF">IAC50_09010</name>
</gene>
<sequence>MIGFIRGLLAEKGDGYITVDVNGVGYEVFVPANSSAYLAAEGSEVMVYTYMSVKEDGVSLYGFSRKGELEAFKKLITVNGVGAKAGISIMSAFPLSQLQQTIAFEDAKSLTKANGIGKKTAERIVLELKDKFSVEGRDTEDTNAPAAEEISGPENARGEAVAALMALGYTRAEAAGAVRSVKDSELTAEEYIRLALKKLF</sequence>
<dbReference type="InterPro" id="IPR003583">
    <property type="entry name" value="Hlx-hairpin-Hlx_DNA-bd_motif"/>
</dbReference>
<dbReference type="InterPro" id="IPR012340">
    <property type="entry name" value="NA-bd_OB-fold"/>
</dbReference>
<dbReference type="GO" id="GO:0048476">
    <property type="term" value="C:Holliday junction resolvase complex"/>
    <property type="evidence" value="ECO:0007669"/>
    <property type="project" value="UniProtKB-UniRule"/>
</dbReference>
<dbReference type="Pfam" id="PF01330">
    <property type="entry name" value="RuvA_N"/>
    <property type="match status" value="1"/>
</dbReference>
<reference evidence="8" key="1">
    <citation type="submission" date="2020-10" db="EMBL/GenBank/DDBJ databases">
        <authorList>
            <person name="Gilroy R."/>
        </authorList>
    </citation>
    <scope>NUCLEOTIDE SEQUENCE</scope>
    <source>
        <strain evidence="8">ChiHcec3-6078</strain>
    </source>
</reference>
<dbReference type="InterPro" id="IPR000085">
    <property type="entry name" value="RuvA"/>
</dbReference>
<evidence type="ECO:0000256" key="2">
    <source>
        <dbReference type="ARBA" id="ARBA00022763"/>
    </source>
</evidence>
<dbReference type="SUPFAM" id="SSF50249">
    <property type="entry name" value="Nucleic acid-binding proteins"/>
    <property type="match status" value="1"/>
</dbReference>
<dbReference type="Gene3D" id="2.40.50.140">
    <property type="entry name" value="Nucleic acid-binding proteins"/>
    <property type="match status" value="1"/>
</dbReference>
<comment type="caution">
    <text evidence="8">The sequence shown here is derived from an EMBL/GenBank/DDBJ whole genome shotgun (WGS) entry which is preliminary data.</text>
</comment>
<comment type="subunit">
    <text evidence="6">Homotetramer. Forms an RuvA(8)-RuvB(12)-Holliday junction (HJ) complex. HJ DNA is sandwiched between 2 RuvA tetramers; dsDNA enters through RuvA and exits via RuvB. An RuvB hexamer assembles on each DNA strand where it exits the tetramer. Each RuvB hexamer is contacted by two RuvA subunits (via domain III) on 2 adjacent RuvB subunits; this complex drives branch migration. In the full resolvosome a probable DNA-RuvA(4)-RuvB(12)-RuvC(2) complex forms which resolves the HJ.</text>
</comment>
<evidence type="ECO:0000256" key="5">
    <source>
        <dbReference type="ARBA" id="ARBA00023204"/>
    </source>
</evidence>
<dbReference type="InterPro" id="IPR013849">
    <property type="entry name" value="DNA_helicase_Holl-junc_RuvA_I"/>
</dbReference>
<evidence type="ECO:0000259" key="7">
    <source>
        <dbReference type="SMART" id="SM00278"/>
    </source>
</evidence>
<feature type="region of interest" description="Domain III" evidence="6">
    <location>
        <begin position="154"/>
        <end position="200"/>
    </location>
</feature>
<dbReference type="InterPro" id="IPR036267">
    <property type="entry name" value="RuvA_C_sf"/>
</dbReference>
<dbReference type="SUPFAM" id="SSF46929">
    <property type="entry name" value="DNA helicase RuvA subunit, C-terminal domain"/>
    <property type="match status" value="1"/>
</dbReference>
<feature type="domain" description="Helix-hairpin-helix DNA-binding motif class 1" evidence="7">
    <location>
        <begin position="73"/>
        <end position="92"/>
    </location>
</feature>
<dbReference type="InterPro" id="IPR010994">
    <property type="entry name" value="RuvA_2-like"/>
</dbReference>
<proteinExistence type="inferred from homology"/>
<dbReference type="SMART" id="SM00278">
    <property type="entry name" value="HhH1"/>
    <property type="match status" value="2"/>
</dbReference>
<dbReference type="GO" id="GO:0009379">
    <property type="term" value="C:Holliday junction helicase complex"/>
    <property type="evidence" value="ECO:0007669"/>
    <property type="project" value="InterPro"/>
</dbReference>
<keyword evidence="1 6" id="KW-0963">Cytoplasm</keyword>
<dbReference type="CDD" id="cd14332">
    <property type="entry name" value="UBA_RuvA_C"/>
    <property type="match status" value="1"/>
</dbReference>
<dbReference type="GO" id="GO:0000400">
    <property type="term" value="F:four-way junction DNA binding"/>
    <property type="evidence" value="ECO:0007669"/>
    <property type="project" value="UniProtKB-UniRule"/>
</dbReference>
<comment type="caution">
    <text evidence="6">Lacks conserved residue(s) required for the propagation of feature annotation.</text>
</comment>
<dbReference type="Proteomes" id="UP000824090">
    <property type="component" value="Unassembled WGS sequence"/>
</dbReference>
<dbReference type="GO" id="GO:0005737">
    <property type="term" value="C:cytoplasm"/>
    <property type="evidence" value="ECO:0007669"/>
    <property type="project" value="UniProtKB-SubCell"/>
</dbReference>
<dbReference type="GO" id="GO:0009378">
    <property type="term" value="F:four-way junction helicase activity"/>
    <property type="evidence" value="ECO:0007669"/>
    <property type="project" value="InterPro"/>
</dbReference>
<reference evidence="8" key="2">
    <citation type="journal article" date="2021" name="PeerJ">
        <title>Extensive microbial diversity within the chicken gut microbiome revealed by metagenomics and culture.</title>
        <authorList>
            <person name="Gilroy R."/>
            <person name="Ravi A."/>
            <person name="Getino M."/>
            <person name="Pursley I."/>
            <person name="Horton D.L."/>
            <person name="Alikhan N.F."/>
            <person name="Baker D."/>
            <person name="Gharbi K."/>
            <person name="Hall N."/>
            <person name="Watson M."/>
            <person name="Adriaenssens E.M."/>
            <person name="Foster-Nyarko E."/>
            <person name="Jarju S."/>
            <person name="Secka A."/>
            <person name="Antonio M."/>
            <person name="Oren A."/>
            <person name="Chaudhuri R.R."/>
            <person name="La Ragione R."/>
            <person name="Hildebrand F."/>
            <person name="Pallen M.J."/>
        </authorList>
    </citation>
    <scope>NUCLEOTIDE SEQUENCE</scope>
    <source>
        <strain evidence="8">ChiHcec3-6078</strain>
    </source>
</reference>
<comment type="similarity">
    <text evidence="6">Belongs to the RuvA family.</text>
</comment>
<evidence type="ECO:0000256" key="1">
    <source>
        <dbReference type="ARBA" id="ARBA00022490"/>
    </source>
</evidence>
<dbReference type="AlphaFoldDB" id="A0A9D1L7B5"/>
<evidence type="ECO:0000256" key="3">
    <source>
        <dbReference type="ARBA" id="ARBA00023125"/>
    </source>
</evidence>
<keyword evidence="2 6" id="KW-0227">DNA damage</keyword>
<dbReference type="EMBL" id="DVMP01000159">
    <property type="protein sequence ID" value="HIU26616.1"/>
    <property type="molecule type" value="Genomic_DNA"/>
</dbReference>
<organism evidence="8 9">
    <name type="scientific">Candidatus Allocopromorpha excrementigallinarum</name>
    <dbReference type="NCBI Taxonomy" id="2840742"/>
    <lineage>
        <taxon>Bacteria</taxon>
        <taxon>Bacillati</taxon>
        <taxon>Bacillota</taxon>
        <taxon>Clostridia</taxon>
        <taxon>Eubacteriales</taxon>
        <taxon>Eubacteriaceae</taxon>
        <taxon>Eubacteriaceae incertae sedis</taxon>
        <taxon>Candidatus Allocopromorpha</taxon>
    </lineage>
</organism>
<keyword evidence="4 6" id="KW-0233">DNA recombination</keyword>
<keyword evidence="5 6" id="KW-0234">DNA repair</keyword>
<feature type="domain" description="Helix-hairpin-helix DNA-binding motif class 1" evidence="7">
    <location>
        <begin position="108"/>
        <end position="127"/>
    </location>
</feature>
<comment type="domain">
    <text evidence="6">Has three domains with a flexible linker between the domains II and III and assumes an 'L' shape. Domain III is highly mobile and contacts RuvB.</text>
</comment>
<comment type="subcellular location">
    <subcellularLocation>
        <location evidence="6">Cytoplasm</location>
    </subcellularLocation>
</comment>
<dbReference type="Gene3D" id="1.10.8.10">
    <property type="entry name" value="DNA helicase RuvA subunit, C-terminal domain"/>
    <property type="match status" value="1"/>
</dbReference>
<dbReference type="InterPro" id="IPR011114">
    <property type="entry name" value="RuvA_C"/>
</dbReference>